<organism evidence="2 3">
    <name type="scientific">Angomonas deanei</name>
    <dbReference type="NCBI Taxonomy" id="59799"/>
    <lineage>
        <taxon>Eukaryota</taxon>
        <taxon>Discoba</taxon>
        <taxon>Euglenozoa</taxon>
        <taxon>Kinetoplastea</taxon>
        <taxon>Metakinetoplastina</taxon>
        <taxon>Trypanosomatida</taxon>
        <taxon>Trypanosomatidae</taxon>
        <taxon>Strigomonadinae</taxon>
        <taxon>Angomonas</taxon>
    </lineage>
</organism>
<feature type="region of interest" description="Disordered" evidence="1">
    <location>
        <begin position="192"/>
        <end position="211"/>
    </location>
</feature>
<feature type="compositionally biased region" description="Low complexity" evidence="1">
    <location>
        <begin position="149"/>
        <end position="160"/>
    </location>
</feature>
<keyword evidence="3" id="KW-1185">Reference proteome</keyword>
<feature type="region of interest" description="Disordered" evidence="1">
    <location>
        <begin position="325"/>
        <end position="374"/>
    </location>
</feature>
<feature type="region of interest" description="Disordered" evidence="1">
    <location>
        <begin position="75"/>
        <end position="104"/>
    </location>
</feature>
<feature type="region of interest" description="Disordered" evidence="1">
    <location>
        <begin position="240"/>
        <end position="275"/>
    </location>
</feature>
<evidence type="ECO:0000256" key="1">
    <source>
        <dbReference type="SAM" id="MobiDB-lite"/>
    </source>
</evidence>
<name>A0A7G2C906_9TRYP</name>
<feature type="region of interest" description="Disordered" evidence="1">
    <location>
        <begin position="131"/>
        <end position="178"/>
    </location>
</feature>
<feature type="compositionally biased region" description="Basic and acidic residues" evidence="1">
    <location>
        <begin position="131"/>
        <end position="141"/>
    </location>
</feature>
<gene>
    <name evidence="2" type="ORF">ADEAN_000372700</name>
</gene>
<evidence type="ECO:0000313" key="2">
    <source>
        <dbReference type="EMBL" id="CAD2216266.1"/>
    </source>
</evidence>
<dbReference type="VEuPathDB" id="TriTrypDB:ADEAN_000372700"/>
<dbReference type="AlphaFoldDB" id="A0A7G2C906"/>
<dbReference type="OrthoDB" id="266492at2759"/>
<dbReference type="Proteomes" id="UP000515908">
    <property type="component" value="Chromosome 06"/>
</dbReference>
<reference evidence="2 3" key="1">
    <citation type="submission" date="2020-08" db="EMBL/GenBank/DDBJ databases">
        <authorList>
            <person name="Newling K."/>
            <person name="Davey J."/>
            <person name="Forrester S."/>
        </authorList>
    </citation>
    <scope>NUCLEOTIDE SEQUENCE [LARGE SCALE GENOMIC DNA]</scope>
    <source>
        <strain evidence="3">Crithidia deanei Carvalho (ATCC PRA-265)</strain>
    </source>
</reference>
<feature type="compositionally biased region" description="Basic and acidic residues" evidence="1">
    <location>
        <begin position="364"/>
        <end position="374"/>
    </location>
</feature>
<evidence type="ECO:0000313" key="3">
    <source>
        <dbReference type="Proteomes" id="UP000515908"/>
    </source>
</evidence>
<sequence>MSNDSSEEVEHVSLTTCSKEVSRPLSEISFEVTPQRVETPVPDTVERCIPSEVGDTDKKINSSAFQECISPATATSTYKTPFHPPLVPDKPADTSLETVPSDHSSLAFQEEHQKAMSSTPVSERIVADLDDSPHSDAHEEVNISTPSVSTMATNANNNSTGLQATPPSGRKVRADSSQWIASRKETLNQLRAELEEKTANHTPGRRQSHQRQTLAPPLFYEEVQPATPDPVPVHVDVSPEKPVEEEITESTPFASEEFLSPREPPTNEFSGDTSADTDVKVTEVPVANAPRNDTEMIDRNISSISNISPDKNDLVSILAALYGTPSHMARSPSPEKVLNRSGETRSPPPTSPSVPSRSPADRSVVLEKKMRREQKIRDEMKAKELAECTFHPTISPGTRAMIAIQERSKITEMDKGVPPNQTSDGTKKERRELWDSVYNRLYPDELKNAPSQKHQLDQEMDYKLEARKEMFVLRSFAGATYKSETPETAYKTFLSNLFQFDCRTASRADCVAEGVMVETPYCSPMAYALLEESNNKKKLANARRGDLTAPVKEGKEFRIALFDDFLLRQNAFHHRRRKRLHELTKAMTPDFTPSTTEQSSQLVKNCCWSVPKQTTRRRRKRPFS</sequence>
<protein>
    <submittedName>
        <fullName evidence="2">Uncharacterized protein</fullName>
    </submittedName>
</protein>
<dbReference type="EMBL" id="LR877150">
    <property type="protein sequence ID" value="CAD2216266.1"/>
    <property type="molecule type" value="Genomic_DNA"/>
</dbReference>
<proteinExistence type="predicted"/>
<feature type="compositionally biased region" description="Polar residues" evidence="1">
    <location>
        <begin position="95"/>
        <end position="104"/>
    </location>
</feature>
<accession>A0A7G2C906</accession>